<feature type="coiled-coil region" evidence="7">
    <location>
        <begin position="449"/>
        <end position="479"/>
    </location>
</feature>
<feature type="repeat" description="WD" evidence="5">
    <location>
        <begin position="812"/>
        <end position="853"/>
    </location>
</feature>
<gene>
    <name evidence="9" type="primary">pknB_15</name>
    <name evidence="9" type="ORF">TBK1r_62380</name>
</gene>
<dbReference type="SUPFAM" id="SSF50969">
    <property type="entry name" value="YVTN repeat-like/Quinoprotein amine dehydrogenase"/>
    <property type="match status" value="1"/>
</dbReference>
<proteinExistence type="predicted"/>
<feature type="repeat" description="WD" evidence="5">
    <location>
        <begin position="1082"/>
        <end position="1123"/>
    </location>
</feature>
<dbReference type="Gene3D" id="2.130.10.10">
    <property type="entry name" value="YVTN repeat-like/Quinoprotein amine dehydrogenase"/>
    <property type="match status" value="4"/>
</dbReference>
<dbReference type="InterPro" id="IPR017441">
    <property type="entry name" value="Protein_kinase_ATP_BS"/>
</dbReference>
<dbReference type="InterPro" id="IPR008271">
    <property type="entry name" value="Ser/Thr_kinase_AS"/>
</dbReference>
<dbReference type="InterPro" id="IPR011047">
    <property type="entry name" value="Quinoprotein_ADH-like_sf"/>
</dbReference>
<feature type="repeat" description="WD" evidence="5">
    <location>
        <begin position="1140"/>
        <end position="1174"/>
    </location>
</feature>
<dbReference type="EC" id="2.7.11.1" evidence="9"/>
<evidence type="ECO:0000256" key="1">
    <source>
        <dbReference type="ARBA" id="ARBA00022574"/>
    </source>
</evidence>
<keyword evidence="2" id="KW-0677">Repeat</keyword>
<feature type="domain" description="Protein kinase" evidence="8">
    <location>
        <begin position="84"/>
        <end position="380"/>
    </location>
</feature>
<dbReference type="PROSITE" id="PS00107">
    <property type="entry name" value="PROTEIN_KINASE_ATP"/>
    <property type="match status" value="1"/>
</dbReference>
<dbReference type="SUPFAM" id="SSF56112">
    <property type="entry name" value="Protein kinase-like (PK-like)"/>
    <property type="match status" value="1"/>
</dbReference>
<evidence type="ECO:0000256" key="7">
    <source>
        <dbReference type="SAM" id="Coils"/>
    </source>
</evidence>
<accession>A0ABX5XYV1</accession>
<dbReference type="PANTHER" id="PTHR19848">
    <property type="entry name" value="WD40 REPEAT PROTEIN"/>
    <property type="match status" value="1"/>
</dbReference>
<keyword evidence="9" id="KW-0418">Kinase</keyword>
<dbReference type="Pfam" id="PF00069">
    <property type="entry name" value="Pkinase"/>
    <property type="match status" value="1"/>
</dbReference>
<dbReference type="CDD" id="cd00200">
    <property type="entry name" value="WD40"/>
    <property type="match status" value="2"/>
</dbReference>
<sequence length="1326" mass="147898">MPSDPQQVQAIFIDAVQKSESERAEFLDRECGGDSELRRRVDALIAAHDQSGSFLDSPPKDLAGTSPTIAQSLPEQAGSLIGPYKLLQQIGEGGMGSVYLAEQIEPVERRVALKIIKPGMDTKTVIARFEAERQALAMMDHPNIAKVLDVGMTNSGRPYFVMELVRGVPITQYCDEHQLTPRERLELFLPVCQAVQHAHQKGIIHRDIKPSNVLVAEYDDRAVTKIIDFGLAKAMEKRLTAKTMFTEFGLIVGTPDYMSPEQAKLNQMDIDTRSDIYSLGVLLYELLSGNTPFDRQRMRSAAFDELLRIIREEEPPKPSLRLSTVDTLPSIAANRHITPAELTRQLSGDLDWIVMKTLEKDRSRRYDTANGLANDLRRYLDDEPVEACPPSASYRFKKFARRNKAAMLTTTTVAAALILGLVGTAWQAVRATREQRRAVMASREEVIQRTQAEQQRDRAQQAETRAEEQTAMARAAAQNELQQRTEAVAASELAKKYELRARQNLYAAHMNLAHQAWQESNIPRVLELLERHVPLPGEPDWRSFEWYYLLGLCNRDELTIPCGHSWHAPAFSPDGKLIAVAKYRKSIELWDLSRRERIKVFEDNAVEGPLAFSADGTLLVSASEDIATLWDVTTGQPIRRFGPHEPKLKFVAFTPDGQTLVTVQSGTADGTGAVPSVVRVWDVRTGEMLHDRIRDPEAIWSFAMSPDGEKLVLGASDDFPAWEVSTGKRVRLNLRGVGNNVAWAPTGHKLATYDRQEIVIWDAATGQDLKRFEAPSPWEMAFSPDGRWLATPHKDSTVRLWDVETGEQLSLFRGHSQWIFRVVFSPDGKRIASVGRDRSVKVWRLDAPRLTGELKTHSASRHFQHPGRDRVAISPVGNLLAGVSNDSNVVIRDLQTGGELATSDVGSSIHAIQFSPDGERLAIAHSGGMQILDPQSAEVIQTRAGGSAVWTVSFSPDGRLLAAGMENRKVEILNADTLTTHFVFPEQYDCHIRKVAFSPDGSSFLLATIGTDKGTNSQLEIWDVKDWTLRASPRITNRWLTDLAFSRDGLTFAVSQGSFFLPRTGATTTLFDASTGSQLAKLTGDDSYHMAVAFSNDDKTLATASSQGEVTLWDIETLEERMTITWEGGNVTSSAWWPFIVSLAFSPDGRTLVSGDTKARISMWRAASDGHVETLERAGLYQRAEQHMSNGQWLQAVEIMTRLLTQNDDLNIRHHRVNALAELERWDEAVDDLEHVAEAGRLDIRVWYELALAHLGNGDRRGHQDTCNQILAKFSKTKDPLTAEFVAWTCVLDPQMELDWGQLIAVAGLSKTLCHRFSCLVSVARR</sequence>
<dbReference type="InterPro" id="IPR001680">
    <property type="entry name" value="WD40_rpt"/>
</dbReference>
<dbReference type="InterPro" id="IPR011009">
    <property type="entry name" value="Kinase-like_dom_sf"/>
</dbReference>
<dbReference type="Gene3D" id="1.25.40.10">
    <property type="entry name" value="Tetratricopeptide repeat domain"/>
    <property type="match status" value="1"/>
</dbReference>
<dbReference type="PROSITE" id="PS50082">
    <property type="entry name" value="WD_REPEATS_2"/>
    <property type="match status" value="5"/>
</dbReference>
<dbReference type="Gene3D" id="1.10.510.10">
    <property type="entry name" value="Transferase(Phosphotransferase) domain 1"/>
    <property type="match status" value="1"/>
</dbReference>
<dbReference type="GO" id="GO:0004674">
    <property type="term" value="F:protein serine/threonine kinase activity"/>
    <property type="evidence" value="ECO:0007669"/>
    <property type="project" value="UniProtKB-EC"/>
</dbReference>
<keyword evidence="4 6" id="KW-0067">ATP-binding</keyword>
<keyword evidence="7" id="KW-0175">Coiled coil</keyword>
<dbReference type="Gene3D" id="3.30.200.20">
    <property type="entry name" value="Phosphorylase Kinase, domain 1"/>
    <property type="match status" value="1"/>
</dbReference>
<dbReference type="PROSITE" id="PS50294">
    <property type="entry name" value="WD_REPEATS_REGION"/>
    <property type="match status" value="2"/>
</dbReference>
<evidence type="ECO:0000256" key="2">
    <source>
        <dbReference type="ARBA" id="ARBA00022737"/>
    </source>
</evidence>
<dbReference type="CDD" id="cd14014">
    <property type="entry name" value="STKc_PknB_like"/>
    <property type="match status" value="1"/>
</dbReference>
<dbReference type="InterPro" id="IPR015943">
    <property type="entry name" value="WD40/YVTN_repeat-like_dom_sf"/>
</dbReference>
<evidence type="ECO:0000256" key="3">
    <source>
        <dbReference type="ARBA" id="ARBA00022741"/>
    </source>
</evidence>
<feature type="repeat" description="WD" evidence="5">
    <location>
        <begin position="570"/>
        <end position="600"/>
    </location>
</feature>
<keyword evidence="1 5" id="KW-0853">WD repeat</keyword>
<dbReference type="InterPro" id="IPR011044">
    <property type="entry name" value="Quino_amine_DH_bsu"/>
</dbReference>
<evidence type="ECO:0000256" key="6">
    <source>
        <dbReference type="PROSITE-ProRule" id="PRU10141"/>
    </source>
</evidence>
<feature type="binding site" evidence="6">
    <location>
        <position position="114"/>
    </location>
    <ligand>
        <name>ATP</name>
        <dbReference type="ChEBI" id="CHEBI:30616"/>
    </ligand>
</feature>
<dbReference type="Proteomes" id="UP000318081">
    <property type="component" value="Chromosome"/>
</dbReference>
<evidence type="ECO:0000313" key="10">
    <source>
        <dbReference type="Proteomes" id="UP000318081"/>
    </source>
</evidence>
<dbReference type="InterPro" id="IPR000719">
    <property type="entry name" value="Prot_kinase_dom"/>
</dbReference>
<evidence type="ECO:0000259" key="8">
    <source>
        <dbReference type="PROSITE" id="PS50011"/>
    </source>
</evidence>
<reference evidence="9 10" key="1">
    <citation type="submission" date="2019-02" db="EMBL/GenBank/DDBJ databases">
        <title>Deep-cultivation of Planctomycetes and their phenomic and genomic characterization uncovers novel biology.</title>
        <authorList>
            <person name="Wiegand S."/>
            <person name="Jogler M."/>
            <person name="Boedeker C."/>
            <person name="Pinto D."/>
            <person name="Vollmers J."/>
            <person name="Rivas-Marin E."/>
            <person name="Kohn T."/>
            <person name="Peeters S.H."/>
            <person name="Heuer A."/>
            <person name="Rast P."/>
            <person name="Oberbeckmann S."/>
            <person name="Bunk B."/>
            <person name="Jeske O."/>
            <person name="Meyerdierks A."/>
            <person name="Storesund J.E."/>
            <person name="Kallscheuer N."/>
            <person name="Luecker S."/>
            <person name="Lage O.M."/>
            <person name="Pohl T."/>
            <person name="Merkel B.J."/>
            <person name="Hornburger P."/>
            <person name="Mueller R.-W."/>
            <person name="Bruemmer F."/>
            <person name="Labrenz M."/>
            <person name="Spormann A.M."/>
            <person name="Op den Camp H."/>
            <person name="Overmann J."/>
            <person name="Amann R."/>
            <person name="Jetten M.S.M."/>
            <person name="Mascher T."/>
            <person name="Medema M.H."/>
            <person name="Devos D.P."/>
            <person name="Kaster A.-K."/>
            <person name="Ovreas L."/>
            <person name="Rohde M."/>
            <person name="Galperin M.Y."/>
            <person name="Jogler C."/>
        </authorList>
    </citation>
    <scope>NUCLEOTIDE SEQUENCE [LARGE SCALE GENOMIC DNA]</scope>
    <source>
        <strain evidence="9 10">TBK1r</strain>
    </source>
</reference>
<dbReference type="EMBL" id="CP036432">
    <property type="protein sequence ID" value="QDV87209.1"/>
    <property type="molecule type" value="Genomic_DNA"/>
</dbReference>
<name>A0ABX5XYV1_9BACT</name>
<dbReference type="PROSITE" id="PS50011">
    <property type="entry name" value="PROTEIN_KINASE_DOM"/>
    <property type="match status" value="1"/>
</dbReference>
<keyword evidence="3 6" id="KW-0547">Nucleotide-binding</keyword>
<organism evidence="9 10">
    <name type="scientific">Stieleria magnilauensis</name>
    <dbReference type="NCBI Taxonomy" id="2527963"/>
    <lineage>
        <taxon>Bacteria</taxon>
        <taxon>Pseudomonadati</taxon>
        <taxon>Planctomycetota</taxon>
        <taxon>Planctomycetia</taxon>
        <taxon>Pirellulales</taxon>
        <taxon>Pirellulaceae</taxon>
        <taxon>Stieleria</taxon>
    </lineage>
</organism>
<dbReference type="SUPFAM" id="SSF50998">
    <property type="entry name" value="Quinoprotein alcohol dehydrogenase-like"/>
    <property type="match status" value="1"/>
</dbReference>
<evidence type="ECO:0000313" key="9">
    <source>
        <dbReference type="EMBL" id="QDV87209.1"/>
    </source>
</evidence>
<dbReference type="SUPFAM" id="SSF48452">
    <property type="entry name" value="TPR-like"/>
    <property type="match status" value="1"/>
</dbReference>
<dbReference type="PROSITE" id="PS00108">
    <property type="entry name" value="PROTEIN_KINASE_ST"/>
    <property type="match status" value="1"/>
</dbReference>
<dbReference type="SMART" id="SM00220">
    <property type="entry name" value="S_TKc"/>
    <property type="match status" value="1"/>
</dbReference>
<dbReference type="SMART" id="SM00320">
    <property type="entry name" value="WD40"/>
    <property type="match status" value="12"/>
</dbReference>
<evidence type="ECO:0000256" key="4">
    <source>
        <dbReference type="ARBA" id="ARBA00022840"/>
    </source>
</evidence>
<keyword evidence="10" id="KW-1185">Reference proteome</keyword>
<keyword evidence="9" id="KW-0808">Transferase</keyword>
<protein>
    <submittedName>
        <fullName evidence="9">Serine/threonine-protein kinase PknB</fullName>
        <ecNumber evidence="9">2.7.11.1</ecNumber>
    </submittedName>
</protein>
<dbReference type="Pfam" id="PF00400">
    <property type="entry name" value="WD40"/>
    <property type="match status" value="5"/>
</dbReference>
<evidence type="ECO:0000256" key="5">
    <source>
        <dbReference type="PROSITE-ProRule" id="PRU00221"/>
    </source>
</evidence>
<dbReference type="PANTHER" id="PTHR19848:SF8">
    <property type="entry name" value="F-BOX AND WD REPEAT DOMAIN CONTAINING 7"/>
    <property type="match status" value="1"/>
</dbReference>
<dbReference type="InterPro" id="IPR011990">
    <property type="entry name" value="TPR-like_helical_dom_sf"/>
</dbReference>
<feature type="repeat" description="WD" evidence="5">
    <location>
        <begin position="780"/>
        <end position="811"/>
    </location>
</feature>